<dbReference type="Pfam" id="PF04140">
    <property type="entry name" value="ICMT"/>
    <property type="match status" value="1"/>
</dbReference>
<accession>A0A2T2PAB7</accession>
<dbReference type="STRING" id="1448308.A0A2T2PAB7"/>
<evidence type="ECO:0000256" key="9">
    <source>
        <dbReference type="ARBA" id="ARBA00023136"/>
    </source>
</evidence>
<keyword evidence="8 10" id="KW-1133">Transmembrane helix</keyword>
<evidence type="ECO:0000256" key="1">
    <source>
        <dbReference type="ARBA" id="ARBA00004141"/>
    </source>
</evidence>
<comment type="subcellular location">
    <subcellularLocation>
        <location evidence="10">Endoplasmic reticulum membrane</location>
        <topology evidence="10">Multi-pass membrane protein</topology>
    </subcellularLocation>
    <subcellularLocation>
        <location evidence="1">Membrane</location>
        <topology evidence="1">Multi-pass membrane protein</topology>
    </subcellularLocation>
</comment>
<dbReference type="Proteomes" id="UP000240883">
    <property type="component" value="Unassembled WGS sequence"/>
</dbReference>
<evidence type="ECO:0000256" key="4">
    <source>
        <dbReference type="ARBA" id="ARBA00022603"/>
    </source>
</evidence>
<reference evidence="12 13" key="1">
    <citation type="journal article" date="2018" name="Front. Microbiol.">
        <title>Genome-Wide Analysis of Corynespora cassiicola Leaf Fall Disease Putative Effectors.</title>
        <authorList>
            <person name="Lopez D."/>
            <person name="Ribeiro S."/>
            <person name="Label P."/>
            <person name="Fumanal B."/>
            <person name="Venisse J.S."/>
            <person name="Kohler A."/>
            <person name="de Oliveira R.R."/>
            <person name="Labutti K."/>
            <person name="Lipzen A."/>
            <person name="Lail K."/>
            <person name="Bauer D."/>
            <person name="Ohm R.A."/>
            <person name="Barry K.W."/>
            <person name="Spatafora J."/>
            <person name="Grigoriev I.V."/>
            <person name="Martin F.M."/>
            <person name="Pujade-Renaud V."/>
        </authorList>
    </citation>
    <scope>NUCLEOTIDE SEQUENCE [LARGE SCALE GENOMIC DNA]</scope>
    <source>
        <strain evidence="12 13">Philippines</strain>
    </source>
</reference>
<keyword evidence="4 10" id="KW-0489">Methyltransferase</keyword>
<dbReference type="AlphaFoldDB" id="A0A2T2PAB7"/>
<dbReference type="Gene3D" id="1.20.120.1630">
    <property type="match status" value="1"/>
</dbReference>
<keyword evidence="9 10" id="KW-0472">Membrane</keyword>
<feature type="transmembrane region" description="Helical" evidence="10">
    <location>
        <begin position="99"/>
        <end position="118"/>
    </location>
</feature>
<keyword evidence="13" id="KW-1185">Reference proteome</keyword>
<dbReference type="InterPro" id="IPR007269">
    <property type="entry name" value="ICMT_MeTrfase"/>
</dbReference>
<dbReference type="OrthoDB" id="422086at2759"/>
<sequence length="287" mass="32126">MTSARNGAPAESHPEISYPTNRPVEPGDWSPEVEAKLRSQAADSVNAISRNGLPRAFYPGGDRSLSGIAIRAFCLGIGAATGFVLTAALLWYDSRFWRPCFFTAALSVFHFLEFWTTAEYNTPTAYISAFLLTNGNHYRIAHTIAFVETILTSYFLPSWQARINPPVIIVFGLVAVVVGQVVRSVAMCQAGTNFNHQVQSKKNDGHELVTVGMYAFLRHPSYFGFFWWGLGTQIILGNTISLVGYAGVLWHFFNQRITHEEKHLIQFFGEEYKVYKARTRVGIPFIS</sequence>
<comment type="similarity">
    <text evidence="2 10">Belongs to the class VI-like SAM-binding methyltransferase superfamily. Isoprenylcysteine carboxyl methyltransferase family.</text>
</comment>
<dbReference type="GO" id="GO:0004671">
    <property type="term" value="F:protein C-terminal S-isoprenylcysteine carboxyl O-methyltransferase activity"/>
    <property type="evidence" value="ECO:0007669"/>
    <property type="project" value="UniProtKB-EC"/>
</dbReference>
<feature type="transmembrane region" description="Helical" evidence="10">
    <location>
        <begin position="225"/>
        <end position="253"/>
    </location>
</feature>
<dbReference type="PROSITE" id="PS51564">
    <property type="entry name" value="SAM_ICMT"/>
    <property type="match status" value="1"/>
</dbReference>
<evidence type="ECO:0000256" key="2">
    <source>
        <dbReference type="ARBA" id="ARBA00009140"/>
    </source>
</evidence>
<organism evidence="12 13">
    <name type="scientific">Corynespora cassiicola Philippines</name>
    <dbReference type="NCBI Taxonomy" id="1448308"/>
    <lineage>
        <taxon>Eukaryota</taxon>
        <taxon>Fungi</taxon>
        <taxon>Dikarya</taxon>
        <taxon>Ascomycota</taxon>
        <taxon>Pezizomycotina</taxon>
        <taxon>Dothideomycetes</taxon>
        <taxon>Pleosporomycetidae</taxon>
        <taxon>Pleosporales</taxon>
        <taxon>Corynesporascaceae</taxon>
        <taxon>Corynespora</taxon>
    </lineage>
</organism>
<dbReference type="InterPro" id="IPR025770">
    <property type="entry name" value="PPMT_MeTrfase"/>
</dbReference>
<protein>
    <recommendedName>
        <fullName evidence="3 10">Protein-S-isoprenylcysteine O-methyltransferase</fullName>
        <ecNumber evidence="3 10">2.1.1.100</ecNumber>
    </recommendedName>
</protein>
<feature type="transmembrane region" description="Helical" evidence="10">
    <location>
        <begin position="168"/>
        <end position="186"/>
    </location>
</feature>
<feature type="transmembrane region" description="Helical" evidence="10">
    <location>
        <begin position="68"/>
        <end position="92"/>
    </location>
</feature>
<evidence type="ECO:0000313" key="12">
    <source>
        <dbReference type="EMBL" id="PSN74597.1"/>
    </source>
</evidence>
<evidence type="ECO:0000256" key="3">
    <source>
        <dbReference type="ARBA" id="ARBA00012151"/>
    </source>
</evidence>
<evidence type="ECO:0000256" key="8">
    <source>
        <dbReference type="ARBA" id="ARBA00022989"/>
    </source>
</evidence>
<keyword evidence="7 10" id="KW-0812">Transmembrane</keyword>
<feature type="region of interest" description="Disordered" evidence="11">
    <location>
        <begin position="1"/>
        <end position="31"/>
    </location>
</feature>
<evidence type="ECO:0000256" key="11">
    <source>
        <dbReference type="SAM" id="MobiDB-lite"/>
    </source>
</evidence>
<evidence type="ECO:0000256" key="6">
    <source>
        <dbReference type="ARBA" id="ARBA00022691"/>
    </source>
</evidence>
<dbReference type="PANTHER" id="PTHR12714:SF9">
    <property type="entry name" value="PROTEIN-S-ISOPRENYLCYSTEINE O-METHYLTRANSFERASE"/>
    <property type="match status" value="1"/>
</dbReference>
<comment type="catalytic activity">
    <reaction evidence="10">
        <text>[protein]-C-terminal S-[(2E,6E)-farnesyl]-L-cysteine + S-adenosyl-L-methionine = [protein]-C-terminal S-[(2E,6E)-farnesyl]-L-cysteine methyl ester + S-adenosyl-L-homocysteine</text>
        <dbReference type="Rhea" id="RHEA:21672"/>
        <dbReference type="Rhea" id="RHEA-COMP:12125"/>
        <dbReference type="Rhea" id="RHEA-COMP:12126"/>
        <dbReference type="ChEBI" id="CHEBI:57856"/>
        <dbReference type="ChEBI" id="CHEBI:59789"/>
        <dbReference type="ChEBI" id="CHEBI:90510"/>
        <dbReference type="ChEBI" id="CHEBI:90511"/>
        <dbReference type="EC" id="2.1.1.100"/>
    </reaction>
</comment>
<keyword evidence="5" id="KW-0808">Transferase</keyword>
<proteinExistence type="inferred from homology"/>
<dbReference type="EC" id="2.1.1.100" evidence="3 10"/>
<keyword evidence="6 10" id="KW-0949">S-adenosyl-L-methionine</keyword>
<dbReference type="PANTHER" id="PTHR12714">
    <property type="entry name" value="PROTEIN-S ISOPRENYLCYSTEINE O-METHYLTRANSFERASE"/>
    <property type="match status" value="1"/>
</dbReference>
<keyword evidence="10" id="KW-0256">Endoplasmic reticulum</keyword>
<dbReference type="GO" id="GO:0005789">
    <property type="term" value="C:endoplasmic reticulum membrane"/>
    <property type="evidence" value="ECO:0007669"/>
    <property type="project" value="UniProtKB-SubCell"/>
</dbReference>
<gene>
    <name evidence="12" type="ORF">BS50DRAFT_511648</name>
</gene>
<dbReference type="EMBL" id="KZ678128">
    <property type="protein sequence ID" value="PSN74597.1"/>
    <property type="molecule type" value="Genomic_DNA"/>
</dbReference>
<evidence type="ECO:0000256" key="5">
    <source>
        <dbReference type="ARBA" id="ARBA00022679"/>
    </source>
</evidence>
<evidence type="ECO:0000256" key="10">
    <source>
        <dbReference type="RuleBase" id="RU362022"/>
    </source>
</evidence>
<name>A0A2T2PAB7_CORCC</name>
<dbReference type="GO" id="GO:0032259">
    <property type="term" value="P:methylation"/>
    <property type="evidence" value="ECO:0007669"/>
    <property type="project" value="UniProtKB-KW"/>
</dbReference>
<evidence type="ECO:0000313" key="13">
    <source>
        <dbReference type="Proteomes" id="UP000240883"/>
    </source>
</evidence>
<evidence type="ECO:0000256" key="7">
    <source>
        <dbReference type="ARBA" id="ARBA00022692"/>
    </source>
</evidence>